<reference evidence="3" key="1">
    <citation type="submission" date="2020-11" db="EMBL/GenBank/DDBJ databases">
        <authorList>
            <consortium name="DOE Joint Genome Institute"/>
            <person name="Ahrendt S."/>
            <person name="Riley R."/>
            <person name="Andreopoulos W."/>
            <person name="Labutti K."/>
            <person name="Pangilinan J."/>
            <person name="Ruiz-Duenas F.J."/>
            <person name="Barrasa J.M."/>
            <person name="Sanchez-Garcia M."/>
            <person name="Camarero S."/>
            <person name="Miyauchi S."/>
            <person name="Serrano A."/>
            <person name="Linde D."/>
            <person name="Babiker R."/>
            <person name="Drula E."/>
            <person name="Ayuso-Fernandez I."/>
            <person name="Pacheco R."/>
            <person name="Padilla G."/>
            <person name="Ferreira P."/>
            <person name="Barriuso J."/>
            <person name="Kellner H."/>
            <person name="Castanera R."/>
            <person name="Alfaro M."/>
            <person name="Ramirez L."/>
            <person name="Pisabarro A.G."/>
            <person name="Kuo A."/>
            <person name="Tritt A."/>
            <person name="Lipzen A."/>
            <person name="He G."/>
            <person name="Yan M."/>
            <person name="Ng V."/>
            <person name="Cullen D."/>
            <person name="Martin F."/>
            <person name="Rosso M.-N."/>
            <person name="Henrissat B."/>
            <person name="Hibbett D."/>
            <person name="Martinez A.T."/>
            <person name="Grigoriev I.V."/>
        </authorList>
    </citation>
    <scope>NUCLEOTIDE SEQUENCE</scope>
    <source>
        <strain evidence="3">MF-IS2</strain>
    </source>
</reference>
<dbReference type="OrthoDB" id="3014077at2759"/>
<dbReference type="Pfam" id="PF24883">
    <property type="entry name" value="NPHP3_N"/>
    <property type="match status" value="1"/>
</dbReference>
<sequence>MSGYWESDFVDPPLYQHNSTRQPHANAMSNMYSGSRPSWWSQGAGNIDMHDFVMHNPILQDAPHYSFTGNPMKPLEEHILRGAEFDSSARDPPPQCHPGTRLSIMGRIQRFLDDGGRERRLLWLVGPAGVGKSAIMQTLAETASNVILGASLFFAVNQRDDPSKVLPTLAYQIATKYPPYREFILQGITLDPLLPQKSLKILFNKFFVEPFVQCRIYHGPLPLLIVIDGLDGCKGESKQREILGLISYFCLAYPTAPLIWVISSRSEPQITMFLSLPRAAPSYVKEEVVIDSDEACRDVEHYLRSSFEIIRTKYLVTSLFSRWPADSDFCKIAASSTGLFAFASTVIRHVDDPAGGNPVFQLQQVLNVIDYSQSRWGEGRPHPLAGLDALYGYILSLIPLDVLPTAKRMLLSTMRGSFLYTFGIQCNFLGMSPDVAYGSLHRLHSVLRIYPPDQAFVQGSGLWPHHKSFRDYLRDPARSTLFADADHEARMLELQCMVRVMKDIPDGELLSPL</sequence>
<gene>
    <name evidence="3" type="ORF">P691DRAFT_800409</name>
</gene>
<evidence type="ECO:0000313" key="4">
    <source>
        <dbReference type="Proteomes" id="UP000807342"/>
    </source>
</evidence>
<keyword evidence="1" id="KW-0677">Repeat</keyword>
<organism evidence="3 4">
    <name type="scientific">Macrolepiota fuliginosa MF-IS2</name>
    <dbReference type="NCBI Taxonomy" id="1400762"/>
    <lineage>
        <taxon>Eukaryota</taxon>
        <taxon>Fungi</taxon>
        <taxon>Dikarya</taxon>
        <taxon>Basidiomycota</taxon>
        <taxon>Agaricomycotina</taxon>
        <taxon>Agaricomycetes</taxon>
        <taxon>Agaricomycetidae</taxon>
        <taxon>Agaricales</taxon>
        <taxon>Agaricineae</taxon>
        <taxon>Agaricaceae</taxon>
        <taxon>Macrolepiota</taxon>
    </lineage>
</organism>
<dbReference type="InterPro" id="IPR027417">
    <property type="entry name" value="P-loop_NTPase"/>
</dbReference>
<accession>A0A9P5XGA2</accession>
<evidence type="ECO:0000259" key="2">
    <source>
        <dbReference type="Pfam" id="PF24883"/>
    </source>
</evidence>
<dbReference type="Proteomes" id="UP000807342">
    <property type="component" value="Unassembled WGS sequence"/>
</dbReference>
<proteinExistence type="predicted"/>
<evidence type="ECO:0000313" key="3">
    <source>
        <dbReference type="EMBL" id="KAF9448696.1"/>
    </source>
</evidence>
<keyword evidence="4" id="KW-1185">Reference proteome</keyword>
<evidence type="ECO:0000256" key="1">
    <source>
        <dbReference type="ARBA" id="ARBA00022737"/>
    </source>
</evidence>
<dbReference type="PANTHER" id="PTHR10039">
    <property type="entry name" value="AMELOGENIN"/>
    <property type="match status" value="1"/>
</dbReference>
<dbReference type="PANTHER" id="PTHR10039:SF14">
    <property type="entry name" value="NACHT DOMAIN-CONTAINING PROTEIN"/>
    <property type="match status" value="1"/>
</dbReference>
<dbReference type="AlphaFoldDB" id="A0A9P5XGA2"/>
<comment type="caution">
    <text evidence="3">The sequence shown here is derived from an EMBL/GenBank/DDBJ whole genome shotgun (WGS) entry which is preliminary data.</text>
</comment>
<protein>
    <recommendedName>
        <fullName evidence="2">Nephrocystin 3-like N-terminal domain-containing protein</fullName>
    </recommendedName>
</protein>
<feature type="domain" description="Nephrocystin 3-like N-terminal" evidence="2">
    <location>
        <begin position="110"/>
        <end position="265"/>
    </location>
</feature>
<dbReference type="Gene3D" id="3.40.50.300">
    <property type="entry name" value="P-loop containing nucleotide triphosphate hydrolases"/>
    <property type="match status" value="1"/>
</dbReference>
<name>A0A9P5XGA2_9AGAR</name>
<dbReference type="EMBL" id="MU151153">
    <property type="protein sequence ID" value="KAF9448696.1"/>
    <property type="molecule type" value="Genomic_DNA"/>
</dbReference>
<dbReference type="InterPro" id="IPR056884">
    <property type="entry name" value="NPHP3-like_N"/>
</dbReference>
<dbReference type="SUPFAM" id="SSF52540">
    <property type="entry name" value="P-loop containing nucleoside triphosphate hydrolases"/>
    <property type="match status" value="1"/>
</dbReference>